<name>A0A9X3RG17_9CORY</name>
<evidence type="ECO:0000256" key="11">
    <source>
        <dbReference type="ARBA" id="ARBA00023444"/>
    </source>
</evidence>
<keyword evidence="14" id="KW-1185">Reference proteome</keyword>
<evidence type="ECO:0000256" key="1">
    <source>
        <dbReference type="ARBA" id="ARBA00004141"/>
    </source>
</evidence>
<dbReference type="GO" id="GO:0016491">
    <property type="term" value="F:oxidoreductase activity"/>
    <property type="evidence" value="ECO:0007669"/>
    <property type="project" value="UniProtKB-KW"/>
</dbReference>
<feature type="transmembrane region" description="Helical" evidence="12">
    <location>
        <begin position="304"/>
        <end position="326"/>
    </location>
</feature>
<evidence type="ECO:0000256" key="3">
    <source>
        <dbReference type="ARBA" id="ARBA00022692"/>
    </source>
</evidence>
<organism evidence="13 14">
    <name type="scientific">Corynebacterium evansiae</name>
    <dbReference type="NCBI Taxonomy" id="2913499"/>
    <lineage>
        <taxon>Bacteria</taxon>
        <taxon>Bacillati</taxon>
        <taxon>Actinomycetota</taxon>
        <taxon>Actinomycetes</taxon>
        <taxon>Mycobacteriales</taxon>
        <taxon>Corynebacteriaceae</taxon>
        <taxon>Corynebacterium</taxon>
    </lineage>
</organism>
<dbReference type="PANTHER" id="PTHR35457:SF1">
    <property type="entry name" value="HEME A SYNTHASE"/>
    <property type="match status" value="1"/>
</dbReference>
<dbReference type="Proteomes" id="UP001146469">
    <property type="component" value="Unassembled WGS sequence"/>
</dbReference>
<feature type="transmembrane region" description="Helical" evidence="12">
    <location>
        <begin position="46"/>
        <end position="65"/>
    </location>
</feature>
<keyword evidence="5 12" id="KW-1133">Transmembrane helix</keyword>
<evidence type="ECO:0000256" key="5">
    <source>
        <dbReference type="ARBA" id="ARBA00022989"/>
    </source>
</evidence>
<evidence type="ECO:0000256" key="9">
    <source>
        <dbReference type="ARBA" id="ARBA00023136"/>
    </source>
</evidence>
<dbReference type="GO" id="GO:0016020">
    <property type="term" value="C:membrane"/>
    <property type="evidence" value="ECO:0007669"/>
    <property type="project" value="UniProtKB-SubCell"/>
</dbReference>
<comment type="pathway">
    <text evidence="11">Porphyrin-containing compound metabolism.</text>
</comment>
<dbReference type="EMBL" id="JAKMUT010000002">
    <property type="protein sequence ID" value="MCZ9289072.1"/>
    <property type="molecule type" value="Genomic_DNA"/>
</dbReference>
<accession>A0A9X3RG17</accession>
<sequence>MKQRAAEESNPFVRALLKLYAFAHAVDRRFGFPRPVTAPTIRRQRLFAIILLACQTGITFTGSLVRVTGSGLGCDTWPQCHPGSLFPVAGSAPWIHQLIEFGNRTLTFVLIIAALVCFISVVRAARRSTILHLAFIQGIGIIVQAVLGGITVHMDLMWWTVALHFLPSMLLVFLAAKLVVRIGEPDDGEMQPLMPRPLRILTDGSALSLAIVLITGTLVTGAGPHAGDEAILPEHRLQVPLIDMAHIHAGFMYLYLGLTVGLLAGVFALNLEHRIKMASYWVIAAIILQAIVGIMQYWLGVPRWSVPIHVIGSGLTTAATGFLWALKYRYSGGNASLTGTTAGDCQRQETVDA</sequence>
<reference evidence="13" key="1">
    <citation type="submission" date="2022-02" db="EMBL/GenBank/DDBJ databases">
        <title>Corynebacterium sp. from urogenital microbiome.</title>
        <authorList>
            <person name="Cappelli E.A."/>
            <person name="Ribeiro T.G."/>
            <person name="Peixe L."/>
        </authorList>
    </citation>
    <scope>NUCLEOTIDE SEQUENCE</scope>
    <source>
        <strain evidence="13">C8Ua_174</strain>
    </source>
</reference>
<evidence type="ECO:0000256" key="6">
    <source>
        <dbReference type="ARBA" id="ARBA00023002"/>
    </source>
</evidence>
<keyword evidence="6" id="KW-0560">Oxidoreductase</keyword>
<feature type="transmembrane region" description="Helical" evidence="12">
    <location>
        <begin position="129"/>
        <end position="150"/>
    </location>
</feature>
<feature type="transmembrane region" description="Helical" evidence="12">
    <location>
        <begin position="101"/>
        <end position="122"/>
    </location>
</feature>
<keyword evidence="7" id="KW-0408">Iron</keyword>
<evidence type="ECO:0000256" key="8">
    <source>
        <dbReference type="ARBA" id="ARBA00023133"/>
    </source>
</evidence>
<dbReference type="GO" id="GO:0006784">
    <property type="term" value="P:heme A biosynthetic process"/>
    <property type="evidence" value="ECO:0007669"/>
    <property type="project" value="InterPro"/>
</dbReference>
<dbReference type="Pfam" id="PF02628">
    <property type="entry name" value="COX15-CtaA"/>
    <property type="match status" value="1"/>
</dbReference>
<gene>
    <name evidence="13" type="ORF">L8V00_02445</name>
</gene>
<dbReference type="InterPro" id="IPR050450">
    <property type="entry name" value="COX15/CtaA_HemeA_synthase"/>
</dbReference>
<proteinExistence type="predicted"/>
<feature type="transmembrane region" description="Helical" evidence="12">
    <location>
        <begin position="251"/>
        <end position="271"/>
    </location>
</feature>
<evidence type="ECO:0000256" key="4">
    <source>
        <dbReference type="ARBA" id="ARBA00022723"/>
    </source>
</evidence>
<feature type="transmembrane region" description="Helical" evidence="12">
    <location>
        <begin position="200"/>
        <end position="219"/>
    </location>
</feature>
<keyword evidence="9 12" id="KW-0472">Membrane</keyword>
<comment type="caution">
    <text evidence="13">The sequence shown here is derived from an EMBL/GenBank/DDBJ whole genome shotgun (WGS) entry which is preliminary data.</text>
</comment>
<keyword evidence="8" id="KW-0350">Heme biosynthesis</keyword>
<evidence type="ECO:0000256" key="2">
    <source>
        <dbReference type="ARBA" id="ARBA00022475"/>
    </source>
</evidence>
<feature type="transmembrane region" description="Helical" evidence="12">
    <location>
        <begin position="156"/>
        <end position="180"/>
    </location>
</feature>
<keyword evidence="3 12" id="KW-0812">Transmembrane</keyword>
<dbReference type="GO" id="GO:0046872">
    <property type="term" value="F:metal ion binding"/>
    <property type="evidence" value="ECO:0007669"/>
    <property type="project" value="UniProtKB-KW"/>
</dbReference>
<dbReference type="AlphaFoldDB" id="A0A9X3RG17"/>
<keyword evidence="2" id="KW-1003">Cell membrane</keyword>
<evidence type="ECO:0000256" key="10">
    <source>
        <dbReference type="ARBA" id="ARBA00023157"/>
    </source>
</evidence>
<dbReference type="PANTHER" id="PTHR35457">
    <property type="entry name" value="HEME A SYNTHASE"/>
    <property type="match status" value="1"/>
</dbReference>
<dbReference type="InterPro" id="IPR003780">
    <property type="entry name" value="COX15/CtaA_fam"/>
</dbReference>
<protein>
    <submittedName>
        <fullName evidence="13">COX15/CtaA family protein</fullName>
    </submittedName>
</protein>
<keyword evidence="10" id="KW-1015">Disulfide bond</keyword>
<evidence type="ECO:0000313" key="14">
    <source>
        <dbReference type="Proteomes" id="UP001146469"/>
    </source>
</evidence>
<comment type="subcellular location">
    <subcellularLocation>
        <location evidence="1">Membrane</location>
        <topology evidence="1">Multi-pass membrane protein</topology>
    </subcellularLocation>
</comment>
<evidence type="ECO:0000256" key="7">
    <source>
        <dbReference type="ARBA" id="ARBA00023004"/>
    </source>
</evidence>
<evidence type="ECO:0000256" key="12">
    <source>
        <dbReference type="SAM" id="Phobius"/>
    </source>
</evidence>
<keyword evidence="4" id="KW-0479">Metal-binding</keyword>
<feature type="transmembrane region" description="Helical" evidence="12">
    <location>
        <begin position="278"/>
        <end position="298"/>
    </location>
</feature>
<dbReference type="RefSeq" id="WP_269944133.1">
    <property type="nucleotide sequence ID" value="NZ_JAKMUT010000002.1"/>
</dbReference>
<evidence type="ECO:0000313" key="13">
    <source>
        <dbReference type="EMBL" id="MCZ9289072.1"/>
    </source>
</evidence>